<keyword evidence="6" id="KW-1185">Reference proteome</keyword>
<organism evidence="5 6">
    <name type="scientific">Autumnicola tepida</name>
    <dbReference type="NCBI Taxonomy" id="3075595"/>
    <lineage>
        <taxon>Bacteria</taxon>
        <taxon>Pseudomonadati</taxon>
        <taxon>Bacteroidota</taxon>
        <taxon>Flavobacteriia</taxon>
        <taxon>Flavobacteriales</taxon>
        <taxon>Flavobacteriaceae</taxon>
        <taxon>Autumnicola</taxon>
    </lineage>
</organism>
<feature type="region of interest" description="Disordered" evidence="4">
    <location>
        <begin position="1"/>
        <end position="45"/>
    </location>
</feature>
<evidence type="ECO:0000256" key="2">
    <source>
        <dbReference type="ARBA" id="ARBA00022980"/>
    </source>
</evidence>
<keyword evidence="3" id="KW-0687">Ribonucleoprotein</keyword>
<dbReference type="Proteomes" id="UP001262889">
    <property type="component" value="Unassembled WGS sequence"/>
</dbReference>
<dbReference type="GO" id="GO:0005840">
    <property type="term" value="C:ribosome"/>
    <property type="evidence" value="ECO:0007669"/>
    <property type="project" value="UniProtKB-KW"/>
</dbReference>
<sequence>MGRGDKKTKRGKTAIGTHGKLRPKRKKFKVKPTTMADTQKKQLEQ</sequence>
<protein>
    <submittedName>
        <fullName evidence="5">30S ribosomal protein THX</fullName>
    </submittedName>
</protein>
<accession>A0ABU3C812</accession>
<evidence type="ECO:0000256" key="4">
    <source>
        <dbReference type="SAM" id="MobiDB-lite"/>
    </source>
</evidence>
<proteinExistence type="inferred from homology"/>
<evidence type="ECO:0000313" key="6">
    <source>
        <dbReference type="Proteomes" id="UP001262889"/>
    </source>
</evidence>
<dbReference type="EMBL" id="JAVRHQ010000005">
    <property type="protein sequence ID" value="MDT0642476.1"/>
    <property type="molecule type" value="Genomic_DNA"/>
</dbReference>
<comment type="similarity">
    <text evidence="1">Belongs to the bacterial ribosomal protein bTHX family.</text>
</comment>
<evidence type="ECO:0000256" key="1">
    <source>
        <dbReference type="ARBA" id="ARBA00010834"/>
    </source>
</evidence>
<evidence type="ECO:0000313" key="5">
    <source>
        <dbReference type="EMBL" id="MDT0642476.1"/>
    </source>
</evidence>
<reference evidence="5 6" key="1">
    <citation type="submission" date="2023-09" db="EMBL/GenBank/DDBJ databases">
        <authorList>
            <person name="Rey-Velasco X."/>
        </authorList>
    </citation>
    <scope>NUCLEOTIDE SEQUENCE [LARGE SCALE GENOMIC DNA]</scope>
    <source>
        <strain evidence="5 6">F363</strain>
    </source>
</reference>
<gene>
    <name evidence="5" type="ORF">RM553_06485</name>
</gene>
<keyword evidence="2 5" id="KW-0689">Ribosomal protein</keyword>
<dbReference type="RefSeq" id="WP_311534142.1">
    <property type="nucleotide sequence ID" value="NZ_JAVRHQ010000005.1"/>
</dbReference>
<dbReference type="NCBIfam" id="TIGR04560">
    <property type="entry name" value="ribo_THX"/>
    <property type="match status" value="1"/>
</dbReference>
<name>A0ABU3C812_9FLAO</name>
<comment type="caution">
    <text evidence="5">The sequence shown here is derived from an EMBL/GenBank/DDBJ whole genome shotgun (WGS) entry which is preliminary data.</text>
</comment>
<feature type="compositionally biased region" description="Basic residues" evidence="4">
    <location>
        <begin position="19"/>
        <end position="30"/>
    </location>
</feature>
<evidence type="ECO:0000256" key="3">
    <source>
        <dbReference type="ARBA" id="ARBA00023274"/>
    </source>
</evidence>
<dbReference type="InterPro" id="IPR030826">
    <property type="entry name" value="Ribosomal_bTHX/bTHXc/bTHXm"/>
</dbReference>
<feature type="compositionally biased region" description="Basic residues" evidence="4">
    <location>
        <begin position="1"/>
        <end position="12"/>
    </location>
</feature>